<reference evidence="2" key="1">
    <citation type="submission" date="2020-10" db="EMBL/GenBank/DDBJ databases">
        <title>ChiBAC.</title>
        <authorList>
            <person name="Zenner C."/>
            <person name="Hitch T.C.A."/>
            <person name="Clavel T."/>
        </authorList>
    </citation>
    <scope>NUCLEOTIDE SEQUENCE</scope>
    <source>
        <strain evidence="2">DSM 107454</strain>
    </source>
</reference>
<organism evidence="2 3">
    <name type="scientific">Ructibacterium gallinarum</name>
    <dbReference type="NCBI Taxonomy" id="2779355"/>
    <lineage>
        <taxon>Bacteria</taxon>
        <taxon>Bacillati</taxon>
        <taxon>Bacillota</taxon>
        <taxon>Clostridia</taxon>
        <taxon>Eubacteriales</taxon>
        <taxon>Oscillospiraceae</taxon>
        <taxon>Ructibacterium</taxon>
    </lineage>
</organism>
<proteinExistence type="predicted"/>
<protein>
    <submittedName>
        <fullName evidence="2">rRNA biogenesis protein rrp5</fullName>
    </submittedName>
</protein>
<name>A0A9D5M3B8_9FIRM</name>
<dbReference type="AlphaFoldDB" id="A0A9D5M3B8"/>
<dbReference type="EMBL" id="JADCKB010000008">
    <property type="protein sequence ID" value="MBE5039845.1"/>
    <property type="molecule type" value="Genomic_DNA"/>
</dbReference>
<keyword evidence="3" id="KW-1185">Reference proteome</keyword>
<feature type="region of interest" description="Disordered" evidence="1">
    <location>
        <begin position="27"/>
        <end position="50"/>
    </location>
</feature>
<accession>A0A9D5M3B8</accession>
<dbReference type="Proteomes" id="UP000806542">
    <property type="component" value="Unassembled WGS sequence"/>
</dbReference>
<comment type="caution">
    <text evidence="2">The sequence shown here is derived from an EMBL/GenBank/DDBJ whole genome shotgun (WGS) entry which is preliminary data.</text>
</comment>
<sequence length="108" mass="11424">MSKVQLLLDVVRDMRSLADSIQAVADAVSSSETQSPAAPKEKPAETTESPAITIEQVRGVLAELSQNGMTADVRALLQKHGADKLSGIDPAKYSLLLADAEVLSHAKK</sequence>
<evidence type="ECO:0000313" key="3">
    <source>
        <dbReference type="Proteomes" id="UP000806542"/>
    </source>
</evidence>
<evidence type="ECO:0000313" key="2">
    <source>
        <dbReference type="EMBL" id="MBE5039845.1"/>
    </source>
</evidence>
<evidence type="ECO:0000256" key="1">
    <source>
        <dbReference type="SAM" id="MobiDB-lite"/>
    </source>
</evidence>
<gene>
    <name evidence="2" type="ORF">INF28_05125</name>
</gene>
<dbReference type="RefSeq" id="WP_226392398.1">
    <property type="nucleotide sequence ID" value="NZ_JADCKB010000008.1"/>
</dbReference>